<name>A0ABP7V2S0_9BACI</name>
<evidence type="ECO:0000256" key="1">
    <source>
        <dbReference type="SAM" id="Phobius"/>
    </source>
</evidence>
<evidence type="ECO:0000313" key="3">
    <source>
        <dbReference type="Proteomes" id="UP001501734"/>
    </source>
</evidence>
<sequence length="76" mass="8631">MANNKMNKYLLLGLLINSLLLILKRFIDIPDSVAGFGTGLGLSLLIFGIYAMNHDITKLKNWKRYLLKDFTNSKSQ</sequence>
<gene>
    <name evidence="2" type="ORF">GCM10022410_01090</name>
</gene>
<accession>A0ABP7V2S0</accession>
<evidence type="ECO:0000313" key="2">
    <source>
        <dbReference type="EMBL" id="GAA4057471.1"/>
    </source>
</evidence>
<keyword evidence="1" id="KW-0472">Membrane</keyword>
<organism evidence="2 3">
    <name type="scientific">Amphibacillus indicireducens</name>
    <dbReference type="NCBI Taxonomy" id="1076330"/>
    <lineage>
        <taxon>Bacteria</taxon>
        <taxon>Bacillati</taxon>
        <taxon>Bacillota</taxon>
        <taxon>Bacilli</taxon>
        <taxon>Bacillales</taxon>
        <taxon>Bacillaceae</taxon>
        <taxon>Amphibacillus</taxon>
    </lineage>
</organism>
<keyword evidence="1" id="KW-0812">Transmembrane</keyword>
<keyword evidence="1" id="KW-1133">Transmembrane helix</keyword>
<feature type="transmembrane region" description="Helical" evidence="1">
    <location>
        <begin position="9"/>
        <end position="27"/>
    </location>
</feature>
<proteinExistence type="predicted"/>
<feature type="transmembrane region" description="Helical" evidence="1">
    <location>
        <begin position="33"/>
        <end position="53"/>
    </location>
</feature>
<dbReference type="RefSeq" id="WP_344909366.1">
    <property type="nucleotide sequence ID" value="NZ_BAABDL010000004.1"/>
</dbReference>
<dbReference type="Proteomes" id="UP001501734">
    <property type="component" value="Unassembled WGS sequence"/>
</dbReference>
<keyword evidence="3" id="KW-1185">Reference proteome</keyword>
<comment type="caution">
    <text evidence="2">The sequence shown here is derived from an EMBL/GenBank/DDBJ whole genome shotgun (WGS) entry which is preliminary data.</text>
</comment>
<reference evidence="3" key="1">
    <citation type="journal article" date="2019" name="Int. J. Syst. Evol. Microbiol.">
        <title>The Global Catalogue of Microorganisms (GCM) 10K type strain sequencing project: providing services to taxonomists for standard genome sequencing and annotation.</title>
        <authorList>
            <consortium name="The Broad Institute Genomics Platform"/>
            <consortium name="The Broad Institute Genome Sequencing Center for Infectious Disease"/>
            <person name="Wu L."/>
            <person name="Ma J."/>
        </authorList>
    </citation>
    <scope>NUCLEOTIDE SEQUENCE [LARGE SCALE GENOMIC DNA]</scope>
    <source>
        <strain evidence="3">JCM 17250</strain>
    </source>
</reference>
<dbReference type="EMBL" id="BAABDL010000004">
    <property type="protein sequence ID" value="GAA4057471.1"/>
    <property type="molecule type" value="Genomic_DNA"/>
</dbReference>
<protein>
    <submittedName>
        <fullName evidence="2">Uncharacterized protein</fullName>
    </submittedName>
</protein>